<evidence type="ECO:0000313" key="2">
    <source>
        <dbReference type="Proteomes" id="UP000198942"/>
    </source>
</evidence>
<dbReference type="EMBL" id="FOCL01000001">
    <property type="protein sequence ID" value="SEM72848.1"/>
    <property type="molecule type" value="Genomic_DNA"/>
</dbReference>
<gene>
    <name evidence="1" type="ORF">SAMN05192574_101619</name>
</gene>
<dbReference type="RefSeq" id="WP_091207453.1">
    <property type="nucleotide sequence ID" value="NZ_FOCL01000001.1"/>
</dbReference>
<accession>A0A1H8ASR2</accession>
<name>A0A1H8ASR2_9SPHI</name>
<dbReference type="Proteomes" id="UP000198942">
    <property type="component" value="Unassembled WGS sequence"/>
</dbReference>
<dbReference type="OrthoDB" id="1078940at2"/>
<reference evidence="2" key="1">
    <citation type="submission" date="2016-10" db="EMBL/GenBank/DDBJ databases">
        <authorList>
            <person name="Varghese N."/>
            <person name="Submissions S."/>
        </authorList>
    </citation>
    <scope>NUCLEOTIDE SEQUENCE [LARGE SCALE GENOMIC DNA]</scope>
    <source>
        <strain evidence="2">Gh-48</strain>
    </source>
</reference>
<organism evidence="1 2">
    <name type="scientific">Mucilaginibacter gossypiicola</name>
    <dbReference type="NCBI Taxonomy" id="551995"/>
    <lineage>
        <taxon>Bacteria</taxon>
        <taxon>Pseudomonadati</taxon>
        <taxon>Bacteroidota</taxon>
        <taxon>Sphingobacteriia</taxon>
        <taxon>Sphingobacteriales</taxon>
        <taxon>Sphingobacteriaceae</taxon>
        <taxon>Mucilaginibacter</taxon>
    </lineage>
</organism>
<sequence>MIYQTEEFIEPFWAEFAGSASGRDPLAIQNSSVVIYAKMMVGITNVTNRIRYIGFYCWLLELILKRSTVKGSLLEQLRYIRRAELLLAYTMVTEFPEVTGVSGSAFANRKLEDDINLIAGADWDNPAAGQLYWTFRAGVFGQYYSGVVRDLGLINHPNTELNIYSLTQEGSQLGDYFGANISAETQAQFWECLKTGQVQRIKLAQFQSFALHQIPESLEVIFYRQLLLARDDRAQDSSYRKQTILLLLTHLAEHPEGTTELPLNFLRENYCRQRIQSELDTCAAAAWYIYELNELTHVGLEYFHACLLWCIQEYPMGLDERLDFLVAQTSLAFADEDLDSLKTTMVQLMNWVQQGDTDTYAYYEAMQSAFRQGAYGLCLSKSIMLLISIYRDFKPQFSRITQLAAIPEFNFNRTGYVVELLTDLVKNTDNQTVEIYTRNLLVKVINMHMFSSFSKTRIGQALVHNYMIEDGMIWRLRETYPNRTTPRLQNAVQYLEDVKWLQREEKKIIITALGNKLLTDAS</sequence>
<protein>
    <submittedName>
        <fullName evidence="1">Uncharacterized protein</fullName>
    </submittedName>
</protein>
<keyword evidence="2" id="KW-1185">Reference proteome</keyword>
<dbReference type="STRING" id="551995.SAMN05192574_101619"/>
<proteinExistence type="predicted"/>
<evidence type="ECO:0000313" key="1">
    <source>
        <dbReference type="EMBL" id="SEM72848.1"/>
    </source>
</evidence>
<dbReference type="AlphaFoldDB" id="A0A1H8ASR2"/>